<dbReference type="InterPro" id="IPR003194">
    <property type="entry name" value="TFIIA_gsu"/>
</dbReference>
<dbReference type="PANTHER" id="PTHR10966">
    <property type="entry name" value="TRANSCRIPTION INITIATION FACTOR IIA SUBUNIT 2"/>
    <property type="match status" value="1"/>
</dbReference>
<evidence type="ECO:0000256" key="6">
    <source>
        <dbReference type="SAM" id="MobiDB-lite"/>
    </source>
</evidence>
<evidence type="ECO:0000256" key="3">
    <source>
        <dbReference type="ARBA" id="ARBA00023015"/>
    </source>
</evidence>
<dbReference type="OrthoDB" id="586585at2759"/>
<reference evidence="9 10" key="2">
    <citation type="journal article" date="2021" name="Genomics">
        <title>High-quality reference genome for Clonorchis sinensis.</title>
        <authorList>
            <person name="Young N.D."/>
            <person name="Stroehlein A.J."/>
            <person name="Kinkar L."/>
            <person name="Wang T."/>
            <person name="Sohn W.M."/>
            <person name="Chang B.C.H."/>
            <person name="Kaur P."/>
            <person name="Weisz D."/>
            <person name="Dudchenko O."/>
            <person name="Aiden E.L."/>
            <person name="Korhonen P.K."/>
            <person name="Gasser R.B."/>
        </authorList>
    </citation>
    <scope>NUCLEOTIDE SEQUENCE [LARGE SCALE GENOMIC DNA]</scope>
    <source>
        <strain evidence="9">Cs-k2</strain>
    </source>
</reference>
<reference evidence="9 10" key="1">
    <citation type="journal article" date="2018" name="Biotechnol. Adv.">
        <title>Improved genomic resources and new bioinformatic workflow for the carcinogenic parasite Clonorchis sinensis: Biotechnological implications.</title>
        <authorList>
            <person name="Wang D."/>
            <person name="Korhonen P.K."/>
            <person name="Gasser R.B."/>
            <person name="Young N.D."/>
        </authorList>
    </citation>
    <scope>NUCLEOTIDE SEQUENCE [LARGE SCALE GENOMIC DNA]</scope>
    <source>
        <strain evidence="9">Cs-k2</strain>
    </source>
</reference>
<dbReference type="Pfam" id="PF02268">
    <property type="entry name" value="TFIIA_gamma_N"/>
    <property type="match status" value="1"/>
</dbReference>
<feature type="compositionally biased region" description="Polar residues" evidence="6">
    <location>
        <begin position="166"/>
        <end position="182"/>
    </location>
</feature>
<dbReference type="GO" id="GO:0005672">
    <property type="term" value="C:transcription factor TFIIA complex"/>
    <property type="evidence" value="ECO:0007669"/>
    <property type="project" value="InterPro"/>
</dbReference>
<dbReference type="Pfam" id="PF02751">
    <property type="entry name" value="TFIIA_gamma_C"/>
    <property type="match status" value="1"/>
</dbReference>
<dbReference type="Gene3D" id="2.30.18.10">
    <property type="entry name" value="Transcription factor IIA (TFIIA), beta-barrel domain"/>
    <property type="match status" value="1"/>
</dbReference>
<protein>
    <submittedName>
        <fullName evidence="9">Transcription initiation factor IIA subunit 2</fullName>
    </submittedName>
</protein>
<keyword evidence="5" id="KW-0539">Nucleus</keyword>
<dbReference type="InterPro" id="IPR009083">
    <property type="entry name" value="TFIIA_a-hlx"/>
</dbReference>
<keyword evidence="3" id="KW-0805">Transcription regulation</keyword>
<evidence type="ECO:0000256" key="4">
    <source>
        <dbReference type="ARBA" id="ARBA00023163"/>
    </source>
</evidence>
<feature type="region of interest" description="Disordered" evidence="6">
    <location>
        <begin position="163"/>
        <end position="206"/>
    </location>
</feature>
<dbReference type="EMBL" id="NIRI02000042">
    <property type="protein sequence ID" value="KAG5451694.1"/>
    <property type="molecule type" value="Genomic_DNA"/>
</dbReference>
<dbReference type="CDD" id="cd10014">
    <property type="entry name" value="TFIIA_gamma_C"/>
    <property type="match status" value="1"/>
</dbReference>
<name>A0A8T1MQP9_CLOSI</name>
<comment type="similarity">
    <text evidence="2">Belongs to the TFIIA subunit 2 family.</text>
</comment>
<dbReference type="Gene3D" id="1.10.287.190">
    <property type="entry name" value="Transcription factor IIA gamma subunit, alpha-helical domain"/>
    <property type="match status" value="1"/>
</dbReference>
<evidence type="ECO:0000313" key="10">
    <source>
        <dbReference type="Proteomes" id="UP000286415"/>
    </source>
</evidence>
<dbReference type="InterPro" id="IPR015871">
    <property type="entry name" value="TFIIA_gsu_C"/>
</dbReference>
<keyword evidence="4" id="KW-0804">Transcription</keyword>
<sequence length="206" mass="23402">MMMTWLPNIICRNKAAKPNYHIAHCNLPQHCSVYFHHPIHFVYITSPITLIICVATFNHPTMTYHQMYRRTTLGNTLQEALDEMVEHKLLQQKTALKVIQKFDQCISLALAKRVKNRLSLKGHLNTYRFCDNVWTLVMNDVEIKDSSAIMTVDKIKIVACEGKSAKPTSASNVSKTPTSANPERQADAAPVDEEKHTSYLSDDDSD</sequence>
<feature type="domain" description="Transcription initiation factor IIA gamma subunit C-terminal" evidence="8">
    <location>
        <begin position="121"/>
        <end position="162"/>
    </location>
</feature>
<evidence type="ECO:0000259" key="8">
    <source>
        <dbReference type="Pfam" id="PF02751"/>
    </source>
</evidence>
<dbReference type="SUPFAM" id="SSF50784">
    <property type="entry name" value="Transcription factor IIA (TFIIA), beta-barrel domain"/>
    <property type="match status" value="1"/>
</dbReference>
<dbReference type="FunFam" id="2.30.18.10:FF:000001">
    <property type="entry name" value="Transcription initiation factor IIA subunit 2"/>
    <property type="match status" value="1"/>
</dbReference>
<comment type="caution">
    <text evidence="9">The sequence shown here is derived from an EMBL/GenBank/DDBJ whole genome shotgun (WGS) entry which is preliminary data.</text>
</comment>
<dbReference type="InterPro" id="IPR015872">
    <property type="entry name" value="TFIIA_gsu_N"/>
</dbReference>
<evidence type="ECO:0000256" key="1">
    <source>
        <dbReference type="ARBA" id="ARBA00004123"/>
    </source>
</evidence>
<evidence type="ECO:0000313" key="9">
    <source>
        <dbReference type="EMBL" id="KAG5451694.1"/>
    </source>
</evidence>
<evidence type="ECO:0000259" key="7">
    <source>
        <dbReference type="Pfam" id="PF02268"/>
    </source>
</evidence>
<evidence type="ECO:0000256" key="2">
    <source>
        <dbReference type="ARBA" id="ARBA00007675"/>
    </source>
</evidence>
<dbReference type="InterPro" id="IPR009088">
    <property type="entry name" value="TFIIA_b-brl"/>
</dbReference>
<gene>
    <name evidence="9" type="ORF">CSKR_102862</name>
</gene>
<dbReference type="Proteomes" id="UP000286415">
    <property type="component" value="Unassembled WGS sequence"/>
</dbReference>
<accession>A0A8T1MQP9</accession>
<dbReference type="GO" id="GO:0006367">
    <property type="term" value="P:transcription initiation at RNA polymerase II promoter"/>
    <property type="evidence" value="ECO:0007669"/>
    <property type="project" value="InterPro"/>
</dbReference>
<dbReference type="AlphaFoldDB" id="A0A8T1MQP9"/>
<proteinExistence type="inferred from homology"/>
<comment type="subcellular location">
    <subcellularLocation>
        <location evidence="1">Nucleus</location>
    </subcellularLocation>
</comment>
<dbReference type="CDD" id="cd10145">
    <property type="entry name" value="TFIIA_gamma_N"/>
    <property type="match status" value="1"/>
</dbReference>
<keyword evidence="10" id="KW-1185">Reference proteome</keyword>
<feature type="domain" description="Transcription initiation factor IIA gamma subunit N-terminal" evidence="7">
    <location>
        <begin position="64"/>
        <end position="110"/>
    </location>
</feature>
<organism evidence="9 10">
    <name type="scientific">Clonorchis sinensis</name>
    <name type="common">Chinese liver fluke</name>
    <dbReference type="NCBI Taxonomy" id="79923"/>
    <lineage>
        <taxon>Eukaryota</taxon>
        <taxon>Metazoa</taxon>
        <taxon>Spiralia</taxon>
        <taxon>Lophotrochozoa</taxon>
        <taxon>Platyhelminthes</taxon>
        <taxon>Trematoda</taxon>
        <taxon>Digenea</taxon>
        <taxon>Opisthorchiida</taxon>
        <taxon>Opisthorchiata</taxon>
        <taxon>Opisthorchiidae</taxon>
        <taxon>Clonorchis</taxon>
    </lineage>
</organism>
<evidence type="ECO:0000256" key="5">
    <source>
        <dbReference type="ARBA" id="ARBA00023242"/>
    </source>
</evidence>
<dbReference type="SUPFAM" id="SSF47396">
    <property type="entry name" value="Transcription factor IIA (TFIIA), alpha-helical domain"/>
    <property type="match status" value="1"/>
</dbReference>